<dbReference type="Pfam" id="PF00069">
    <property type="entry name" value="Pkinase"/>
    <property type="match status" value="1"/>
</dbReference>
<keyword evidence="3" id="KW-0808">Transferase</keyword>
<sequence length="189" mass="21580">MNEGLWSILKNVCFCGPETIAIKSNKYYVKEVIGEGGFSMVYVVEGAYNKRLFAIKKVVCHSLDDQEMALNEVKSHEKVQHENVIQLIDYSINGTPDPTVNVTSQLYLVLPYYGRGTLHHELERRSEMRKPFEHSEILNMFLKICSGVKAFHKLDPPLAHRDLKTANILLEVDDTPIIMDLGKCTINVW</sequence>
<dbReference type="GO" id="GO:0005524">
    <property type="term" value="F:ATP binding"/>
    <property type="evidence" value="ECO:0007669"/>
    <property type="project" value="UniProtKB-UniRule"/>
</dbReference>
<evidence type="ECO:0000256" key="4">
    <source>
        <dbReference type="ARBA" id="ARBA00022741"/>
    </source>
</evidence>
<dbReference type="InterPro" id="IPR008271">
    <property type="entry name" value="Ser/Thr_kinase_AS"/>
</dbReference>
<dbReference type="GO" id="GO:0004674">
    <property type="term" value="F:protein serine/threonine kinase activity"/>
    <property type="evidence" value="ECO:0007669"/>
    <property type="project" value="UniProtKB-KW"/>
</dbReference>
<organism evidence="12 13">
    <name type="scientific">Polyplax serrata</name>
    <name type="common">Common mouse louse</name>
    <dbReference type="NCBI Taxonomy" id="468196"/>
    <lineage>
        <taxon>Eukaryota</taxon>
        <taxon>Metazoa</taxon>
        <taxon>Ecdysozoa</taxon>
        <taxon>Arthropoda</taxon>
        <taxon>Hexapoda</taxon>
        <taxon>Insecta</taxon>
        <taxon>Pterygota</taxon>
        <taxon>Neoptera</taxon>
        <taxon>Paraneoptera</taxon>
        <taxon>Psocodea</taxon>
        <taxon>Troctomorpha</taxon>
        <taxon>Phthiraptera</taxon>
        <taxon>Anoplura</taxon>
        <taxon>Polyplacidae</taxon>
        <taxon>Polyplax</taxon>
    </lineage>
</organism>
<dbReference type="InterPro" id="IPR011009">
    <property type="entry name" value="Kinase-like_dom_sf"/>
</dbReference>
<evidence type="ECO:0000256" key="1">
    <source>
        <dbReference type="ARBA" id="ARBA00012513"/>
    </source>
</evidence>
<evidence type="ECO:0000256" key="7">
    <source>
        <dbReference type="ARBA" id="ARBA00047899"/>
    </source>
</evidence>
<dbReference type="InterPro" id="IPR052239">
    <property type="entry name" value="Ser/Thr-specific_kinases"/>
</dbReference>
<feature type="binding site" evidence="9">
    <location>
        <position position="57"/>
    </location>
    <ligand>
        <name>ATP</name>
        <dbReference type="ChEBI" id="CHEBI:30616"/>
    </ligand>
</feature>
<keyword evidence="2 10" id="KW-0723">Serine/threonine-protein kinase</keyword>
<dbReference type="GO" id="GO:0005794">
    <property type="term" value="C:Golgi apparatus"/>
    <property type="evidence" value="ECO:0007669"/>
    <property type="project" value="TreeGrafter"/>
</dbReference>
<protein>
    <recommendedName>
        <fullName evidence="1">non-specific serine/threonine protein kinase</fullName>
        <ecNumber evidence="1">2.7.11.1</ecNumber>
    </recommendedName>
</protein>
<name>A0AAN8P1X1_POLSC</name>
<evidence type="ECO:0000256" key="6">
    <source>
        <dbReference type="ARBA" id="ARBA00022840"/>
    </source>
</evidence>
<proteinExistence type="inferred from homology"/>
<dbReference type="AlphaFoldDB" id="A0AAN8P1X1"/>
<dbReference type="PROSITE" id="PS50011">
    <property type="entry name" value="PROTEIN_KINASE_DOM"/>
    <property type="match status" value="1"/>
</dbReference>
<comment type="caution">
    <text evidence="12">The sequence shown here is derived from an EMBL/GenBank/DDBJ whole genome shotgun (WGS) entry which is preliminary data.</text>
</comment>
<dbReference type="SUPFAM" id="SSF56112">
    <property type="entry name" value="Protein kinase-like (PK-like)"/>
    <property type="match status" value="1"/>
</dbReference>
<evidence type="ECO:0000256" key="3">
    <source>
        <dbReference type="ARBA" id="ARBA00022679"/>
    </source>
</evidence>
<comment type="similarity">
    <text evidence="10">Belongs to the protein kinase superfamily.</text>
</comment>
<evidence type="ECO:0000313" key="12">
    <source>
        <dbReference type="EMBL" id="KAK6618431.1"/>
    </source>
</evidence>
<gene>
    <name evidence="12" type="ORF">RUM43_013624</name>
</gene>
<dbReference type="InterPro" id="IPR017441">
    <property type="entry name" value="Protein_kinase_ATP_BS"/>
</dbReference>
<evidence type="ECO:0000256" key="10">
    <source>
        <dbReference type="RuleBase" id="RU000304"/>
    </source>
</evidence>
<dbReference type="EC" id="2.7.11.1" evidence="1"/>
<dbReference type="Gene3D" id="1.10.510.10">
    <property type="entry name" value="Transferase(Phosphotransferase) domain 1"/>
    <property type="match status" value="1"/>
</dbReference>
<evidence type="ECO:0000256" key="2">
    <source>
        <dbReference type="ARBA" id="ARBA00022527"/>
    </source>
</evidence>
<reference evidence="12 13" key="1">
    <citation type="submission" date="2023-10" db="EMBL/GenBank/DDBJ databases">
        <title>Genomes of two closely related lineages of the louse Polyplax serrata with different host specificities.</title>
        <authorList>
            <person name="Martinu J."/>
            <person name="Tarabai H."/>
            <person name="Stefka J."/>
            <person name="Hypsa V."/>
        </authorList>
    </citation>
    <scope>NUCLEOTIDE SEQUENCE [LARGE SCALE GENOMIC DNA]</scope>
    <source>
        <strain evidence="12">HR10_N</strain>
    </source>
</reference>
<dbReference type="SMART" id="SM00220">
    <property type="entry name" value="S_TKc"/>
    <property type="match status" value="1"/>
</dbReference>
<dbReference type="PANTHER" id="PTHR45998:SF2">
    <property type="entry name" value="SERINE_THREONINE-PROTEIN KINASE 16"/>
    <property type="match status" value="1"/>
</dbReference>
<feature type="domain" description="Protein kinase" evidence="11">
    <location>
        <begin position="27"/>
        <end position="189"/>
    </location>
</feature>
<keyword evidence="4 9" id="KW-0547">Nucleotide-binding</keyword>
<dbReference type="PROSITE" id="PS00107">
    <property type="entry name" value="PROTEIN_KINASE_ATP"/>
    <property type="match status" value="1"/>
</dbReference>
<accession>A0AAN8P1X1</accession>
<keyword evidence="5" id="KW-0418">Kinase</keyword>
<comment type="catalytic activity">
    <reaction evidence="8">
        <text>L-seryl-[protein] + ATP = O-phospho-L-seryl-[protein] + ADP + H(+)</text>
        <dbReference type="Rhea" id="RHEA:17989"/>
        <dbReference type="Rhea" id="RHEA-COMP:9863"/>
        <dbReference type="Rhea" id="RHEA-COMP:11604"/>
        <dbReference type="ChEBI" id="CHEBI:15378"/>
        <dbReference type="ChEBI" id="CHEBI:29999"/>
        <dbReference type="ChEBI" id="CHEBI:30616"/>
        <dbReference type="ChEBI" id="CHEBI:83421"/>
        <dbReference type="ChEBI" id="CHEBI:456216"/>
        <dbReference type="EC" id="2.7.11.1"/>
    </reaction>
</comment>
<dbReference type="PANTHER" id="PTHR45998">
    <property type="entry name" value="SERINE/THREONINE-PROTEIN KINASE 16"/>
    <property type="match status" value="1"/>
</dbReference>
<dbReference type="PROSITE" id="PS00108">
    <property type="entry name" value="PROTEIN_KINASE_ST"/>
    <property type="match status" value="1"/>
</dbReference>
<evidence type="ECO:0000256" key="8">
    <source>
        <dbReference type="ARBA" id="ARBA00048679"/>
    </source>
</evidence>
<comment type="catalytic activity">
    <reaction evidence="7">
        <text>L-threonyl-[protein] + ATP = O-phospho-L-threonyl-[protein] + ADP + H(+)</text>
        <dbReference type="Rhea" id="RHEA:46608"/>
        <dbReference type="Rhea" id="RHEA-COMP:11060"/>
        <dbReference type="Rhea" id="RHEA-COMP:11605"/>
        <dbReference type="ChEBI" id="CHEBI:15378"/>
        <dbReference type="ChEBI" id="CHEBI:30013"/>
        <dbReference type="ChEBI" id="CHEBI:30616"/>
        <dbReference type="ChEBI" id="CHEBI:61977"/>
        <dbReference type="ChEBI" id="CHEBI:456216"/>
        <dbReference type="EC" id="2.7.11.1"/>
    </reaction>
</comment>
<keyword evidence="6 9" id="KW-0067">ATP-binding</keyword>
<dbReference type="EMBL" id="JAWJWE010000042">
    <property type="protein sequence ID" value="KAK6618431.1"/>
    <property type="molecule type" value="Genomic_DNA"/>
</dbReference>
<evidence type="ECO:0000259" key="11">
    <source>
        <dbReference type="PROSITE" id="PS50011"/>
    </source>
</evidence>
<evidence type="ECO:0000256" key="9">
    <source>
        <dbReference type="PROSITE-ProRule" id="PRU10141"/>
    </source>
</evidence>
<dbReference type="InterPro" id="IPR000719">
    <property type="entry name" value="Prot_kinase_dom"/>
</dbReference>
<evidence type="ECO:0000256" key="5">
    <source>
        <dbReference type="ARBA" id="ARBA00022777"/>
    </source>
</evidence>
<dbReference type="Proteomes" id="UP001372834">
    <property type="component" value="Unassembled WGS sequence"/>
</dbReference>
<evidence type="ECO:0000313" key="13">
    <source>
        <dbReference type="Proteomes" id="UP001372834"/>
    </source>
</evidence>